<evidence type="ECO:0000256" key="1">
    <source>
        <dbReference type="SAM" id="SignalP"/>
    </source>
</evidence>
<evidence type="ECO:0000313" key="4">
    <source>
        <dbReference type="Proteomes" id="UP000448199"/>
    </source>
</evidence>
<dbReference type="PANTHER" id="PTHR10900">
    <property type="entry name" value="PERIOSTIN-RELATED"/>
    <property type="match status" value="1"/>
</dbReference>
<gene>
    <name evidence="3" type="ORF">GRI69_02475</name>
</gene>
<protein>
    <recommendedName>
        <fullName evidence="2">FAS1 domain-containing protein</fullName>
    </recommendedName>
</protein>
<proteinExistence type="predicted"/>
<dbReference type="PANTHER" id="PTHR10900:SF77">
    <property type="entry name" value="FI19380P1"/>
    <property type="match status" value="1"/>
</dbReference>
<dbReference type="AlphaFoldDB" id="A0A844XQ30"/>
<dbReference type="Gene3D" id="2.30.180.10">
    <property type="entry name" value="FAS1 domain"/>
    <property type="match status" value="1"/>
</dbReference>
<dbReference type="SMART" id="SM00554">
    <property type="entry name" value="FAS1"/>
    <property type="match status" value="1"/>
</dbReference>
<dbReference type="PROSITE" id="PS50213">
    <property type="entry name" value="FAS1"/>
    <property type="match status" value="1"/>
</dbReference>
<evidence type="ECO:0000259" key="2">
    <source>
        <dbReference type="PROSITE" id="PS50213"/>
    </source>
</evidence>
<dbReference type="EMBL" id="WTYC01000001">
    <property type="protein sequence ID" value="MXO47128.1"/>
    <property type="molecule type" value="Genomic_DNA"/>
</dbReference>
<keyword evidence="1" id="KW-0732">Signal</keyword>
<feature type="chain" id="PRO_5032787199" description="FAS1 domain-containing protein" evidence="1">
    <location>
        <begin position="25"/>
        <end position="194"/>
    </location>
</feature>
<accession>A0A844XQ30</accession>
<feature type="domain" description="FAS1" evidence="2">
    <location>
        <begin position="43"/>
        <end position="186"/>
    </location>
</feature>
<dbReference type="InterPro" id="IPR036378">
    <property type="entry name" value="FAS1_dom_sf"/>
</dbReference>
<dbReference type="InterPro" id="IPR000782">
    <property type="entry name" value="FAS1_domain"/>
</dbReference>
<dbReference type="RefSeq" id="WP_160726720.1">
    <property type="nucleotide sequence ID" value="NZ_WTYC01000001.1"/>
</dbReference>
<sequence length="194" mass="19682">MTRFTKPFVLAGAIAALATLPACSEGADTADSGNAAETQEEATLTLAASLSDMPDMASLNGAIAAAQLGSIFDGPGSYTLLAPNDAAFDALGEEGDVLMTEEQRPVLVGLLREHILPGHLTPENIAQALEGQEGEVTMTTLGGGEVTFSREGETIMVTNNAGSTAQLASSATAATNGVIIPLDTVLVPTEPPEA</sequence>
<name>A0A844XQ30_9SPHN</name>
<reference evidence="3 4" key="1">
    <citation type="submission" date="2019-12" db="EMBL/GenBank/DDBJ databases">
        <title>Genomic-based taxomic classification of the family Erythrobacteraceae.</title>
        <authorList>
            <person name="Xu L."/>
        </authorList>
    </citation>
    <scope>NUCLEOTIDE SEQUENCE [LARGE SCALE GENOMIC DNA]</scope>
    <source>
        <strain evidence="3 4">DSM 17792</strain>
    </source>
</reference>
<dbReference type="Proteomes" id="UP000448199">
    <property type="component" value="Unassembled WGS sequence"/>
</dbReference>
<dbReference type="OrthoDB" id="7507228at2"/>
<evidence type="ECO:0000313" key="3">
    <source>
        <dbReference type="EMBL" id="MXO47128.1"/>
    </source>
</evidence>
<dbReference type="InterPro" id="IPR050904">
    <property type="entry name" value="Adhesion/Biosynth-related"/>
</dbReference>
<organism evidence="3 4">
    <name type="scientific">Qipengyuania vulgaris</name>
    <dbReference type="NCBI Taxonomy" id="291985"/>
    <lineage>
        <taxon>Bacteria</taxon>
        <taxon>Pseudomonadati</taxon>
        <taxon>Pseudomonadota</taxon>
        <taxon>Alphaproteobacteria</taxon>
        <taxon>Sphingomonadales</taxon>
        <taxon>Erythrobacteraceae</taxon>
        <taxon>Qipengyuania</taxon>
    </lineage>
</organism>
<keyword evidence="4" id="KW-1185">Reference proteome</keyword>
<comment type="caution">
    <text evidence="3">The sequence shown here is derived from an EMBL/GenBank/DDBJ whole genome shotgun (WGS) entry which is preliminary data.</text>
</comment>
<feature type="signal peptide" evidence="1">
    <location>
        <begin position="1"/>
        <end position="24"/>
    </location>
</feature>
<dbReference type="Pfam" id="PF02469">
    <property type="entry name" value="Fasciclin"/>
    <property type="match status" value="1"/>
</dbReference>
<dbReference type="SUPFAM" id="SSF82153">
    <property type="entry name" value="FAS1 domain"/>
    <property type="match status" value="1"/>
</dbReference>